<accession>A0AC34G930</accession>
<evidence type="ECO:0000313" key="1">
    <source>
        <dbReference type="Proteomes" id="UP000887579"/>
    </source>
</evidence>
<evidence type="ECO:0000313" key="2">
    <source>
        <dbReference type="WBParaSite" id="ES5_v2.g25870.t1"/>
    </source>
</evidence>
<protein>
    <submittedName>
        <fullName evidence="2">MIF4G domain-containing protein</fullName>
    </submittedName>
</protein>
<sequence>MVDVAAPPFGYDQNMVQPMQAYQFAMQYAAQHHQYHQPAVVPQQPAQKPAAPREKKILSFVNPTTNTTVDLPAKTAQKPDASTASSPFEPAKQDTKPHTPVNEVKDAPSEKTTEEVNSSFSRAIANRAVSAKSVSNQPHEEEHAAAPIPVPSTQFVSTAPSFTPGATTFAAPVASYTPVVSSFNPAAAVPFIPSNFTATEPVKEATPTSKEHTPAFELPGKVEQSPIPEQKIAPAIVLDEPQAETSGTDDGGGPETPQKYDRASLMHEYEKKLDEFITAPQILEEIANKVYNRKFMQLLREIIRDFQTVPCPLSEQELKRIGIDRATMPQPANVSHKSKYQGGRGDMFNPAWQPNAQQMNVRRPYTSRGSKNNDGQNKNNDRKGPNNKQQYNNRPSIQRQKFTTMTRDPNAWKPDVMNSGNAVDPASVEARIAKTRKDVRGLLNKITPTTAADLSVEMINKCVWRDEDSLPTVVELIFIKAVEEPTFVGLYSDLCSSLHKAEQNMEKESFKRLFHGAIIRKCQ</sequence>
<dbReference type="Proteomes" id="UP000887579">
    <property type="component" value="Unplaced"/>
</dbReference>
<organism evidence="1 2">
    <name type="scientific">Panagrolaimus sp. ES5</name>
    <dbReference type="NCBI Taxonomy" id="591445"/>
    <lineage>
        <taxon>Eukaryota</taxon>
        <taxon>Metazoa</taxon>
        <taxon>Ecdysozoa</taxon>
        <taxon>Nematoda</taxon>
        <taxon>Chromadorea</taxon>
        <taxon>Rhabditida</taxon>
        <taxon>Tylenchina</taxon>
        <taxon>Panagrolaimomorpha</taxon>
        <taxon>Panagrolaimoidea</taxon>
        <taxon>Panagrolaimidae</taxon>
        <taxon>Panagrolaimus</taxon>
    </lineage>
</organism>
<reference evidence="2" key="1">
    <citation type="submission" date="2022-11" db="UniProtKB">
        <authorList>
            <consortium name="WormBaseParasite"/>
        </authorList>
    </citation>
    <scope>IDENTIFICATION</scope>
</reference>
<dbReference type="WBParaSite" id="ES5_v2.g25870.t1">
    <property type="protein sequence ID" value="ES5_v2.g25870.t1"/>
    <property type="gene ID" value="ES5_v2.g25870"/>
</dbReference>
<name>A0AC34G930_9BILA</name>
<proteinExistence type="predicted"/>